<organism evidence="1">
    <name type="scientific">hydrothermal vent metagenome</name>
    <dbReference type="NCBI Taxonomy" id="652676"/>
    <lineage>
        <taxon>unclassified sequences</taxon>
        <taxon>metagenomes</taxon>
        <taxon>ecological metagenomes</taxon>
    </lineage>
</organism>
<reference evidence="1" key="1">
    <citation type="submission" date="2018-06" db="EMBL/GenBank/DDBJ databases">
        <authorList>
            <person name="Zhirakovskaya E."/>
        </authorList>
    </citation>
    <scope>NUCLEOTIDE SEQUENCE</scope>
</reference>
<dbReference type="EMBL" id="UOGB01000123">
    <property type="protein sequence ID" value="VAX18795.1"/>
    <property type="molecule type" value="Genomic_DNA"/>
</dbReference>
<sequence length="68" mass="7918">MFEWKSLLLRPLGLRAISPLVKGEIYFPLLTEEGWPSESEAGVVSKREKKARSFGDFILSHRRRILQF</sequence>
<name>A0A3B1CJ29_9ZZZZ</name>
<proteinExistence type="predicted"/>
<gene>
    <name evidence="1" type="ORF">MNBD_NITROSPINAE03-202</name>
</gene>
<accession>A0A3B1CJ29</accession>
<evidence type="ECO:0000313" key="1">
    <source>
        <dbReference type="EMBL" id="VAX18795.1"/>
    </source>
</evidence>
<protein>
    <submittedName>
        <fullName evidence="1">Uncharacterized protein</fullName>
    </submittedName>
</protein>
<dbReference type="AlphaFoldDB" id="A0A3B1CJ29"/>